<dbReference type="Proteomes" id="UP001358417">
    <property type="component" value="Unassembled WGS sequence"/>
</dbReference>
<reference evidence="8 9" key="1">
    <citation type="submission" date="2023-08" db="EMBL/GenBank/DDBJ databases">
        <title>Black Yeasts Isolated from many extreme environments.</title>
        <authorList>
            <person name="Coleine C."/>
            <person name="Stajich J.E."/>
            <person name="Selbmann L."/>
        </authorList>
    </citation>
    <scope>NUCLEOTIDE SEQUENCE [LARGE SCALE GENOMIC DNA]</scope>
    <source>
        <strain evidence="8 9">CCFEE 5792</strain>
    </source>
</reference>
<evidence type="ECO:0000256" key="4">
    <source>
        <dbReference type="ARBA" id="ARBA00023150"/>
    </source>
</evidence>
<dbReference type="SUPFAM" id="SSF55040">
    <property type="entry name" value="Molybdenum cofactor biosynthesis protein C, MoaC"/>
    <property type="match status" value="1"/>
</dbReference>
<keyword evidence="4" id="KW-0501">Molybdenum cofactor biosynthesis</keyword>
<dbReference type="Pfam" id="PF01967">
    <property type="entry name" value="MoaC"/>
    <property type="match status" value="1"/>
</dbReference>
<evidence type="ECO:0000259" key="7">
    <source>
        <dbReference type="Pfam" id="PF01967"/>
    </source>
</evidence>
<keyword evidence="9" id="KW-1185">Reference proteome</keyword>
<proteinExistence type="predicted"/>
<evidence type="ECO:0000256" key="1">
    <source>
        <dbReference type="ARBA" id="ARBA00001637"/>
    </source>
</evidence>
<dbReference type="CDD" id="cd01420">
    <property type="entry name" value="MoaC_PE"/>
    <property type="match status" value="1"/>
</dbReference>
<dbReference type="GO" id="GO:0061799">
    <property type="term" value="F:cyclic pyranopterin monophosphate synthase activity"/>
    <property type="evidence" value="ECO:0007669"/>
    <property type="project" value="UniProtKB-EC"/>
</dbReference>
<accession>A0AAV9NEY8</accession>
<sequence>MATRRPQIPVQLLQNSTHSNSLSSARFFSTSGPSFSQHQRSYSTPTTQPPRSRFFALRTIEGQGAWRRSLADLKDRRRQPVIRRIQVGKYKHSEQLSNTQPLNHLTESGEAHMVSIANKVPTSRSATATSTLLFSKPQTYESLVSAQLKKGDAIAVARIAGIQAAKKTSDLIPLAHPSLAMTGLTLTIKPFGPCTLPPNHNLTPKSYGLFKNGGVYIEAKVDCEGKTGVEMEAMMGASVAGLTMYDMLKGVDKAMTMTEVRVLRKSGGKSGAWSYDYATNKIKKADKTDDTHSGADWRGRGGPVRNQPKTPNPNNIQPNSYGGLSQEINDEDMYSTSQQQDLEPFITDEWAWEGDKEAKADQSDPVEDQTSSSNDENNDPRGFPSEEVTVHHDNSFRTASLRANVKTCQQDVDHGRLIPVSKINPQLSVNRILDTSNTSDDEPDYERKVLLKRGLVTYRDLVNARIRRWQEKNDTKGAFFSISTFLSSERS</sequence>
<protein>
    <recommendedName>
        <fullName evidence="3">cyclic pyranopterin monophosphate synthase</fullName>
        <ecNumber evidence="3">4.6.1.17</ecNumber>
    </recommendedName>
</protein>
<evidence type="ECO:0000256" key="3">
    <source>
        <dbReference type="ARBA" id="ARBA00012575"/>
    </source>
</evidence>
<feature type="region of interest" description="Disordered" evidence="6">
    <location>
        <begin position="285"/>
        <end position="327"/>
    </location>
</feature>
<dbReference type="InterPro" id="IPR002820">
    <property type="entry name" value="Mopterin_CF_biosynth-C_dom"/>
</dbReference>
<feature type="compositionally biased region" description="Polar residues" evidence="6">
    <location>
        <begin position="12"/>
        <end position="50"/>
    </location>
</feature>
<dbReference type="Gene3D" id="3.30.70.640">
    <property type="entry name" value="Molybdopterin cofactor biosynthesis C (MoaC) domain"/>
    <property type="match status" value="1"/>
</dbReference>
<feature type="region of interest" description="Disordered" evidence="6">
    <location>
        <begin position="356"/>
        <end position="387"/>
    </location>
</feature>
<dbReference type="InterPro" id="IPR047594">
    <property type="entry name" value="MoaC_bact/euk"/>
</dbReference>
<feature type="compositionally biased region" description="Polar residues" evidence="6">
    <location>
        <begin position="307"/>
        <end position="327"/>
    </location>
</feature>
<feature type="compositionally biased region" description="Basic and acidic residues" evidence="6">
    <location>
        <begin position="285"/>
        <end position="299"/>
    </location>
</feature>
<evidence type="ECO:0000256" key="6">
    <source>
        <dbReference type="SAM" id="MobiDB-lite"/>
    </source>
</evidence>
<gene>
    <name evidence="8" type="ORF">LTR84_013067</name>
</gene>
<dbReference type="GO" id="GO:0006777">
    <property type="term" value="P:Mo-molybdopterin cofactor biosynthetic process"/>
    <property type="evidence" value="ECO:0007669"/>
    <property type="project" value="UniProtKB-KW"/>
</dbReference>
<evidence type="ECO:0000256" key="2">
    <source>
        <dbReference type="ARBA" id="ARBA00005046"/>
    </source>
</evidence>
<evidence type="ECO:0000313" key="9">
    <source>
        <dbReference type="Proteomes" id="UP001358417"/>
    </source>
</evidence>
<comment type="caution">
    <text evidence="8">The sequence shown here is derived from an EMBL/GenBank/DDBJ whole genome shotgun (WGS) entry which is preliminary data.</text>
</comment>
<keyword evidence="5" id="KW-0456">Lyase</keyword>
<dbReference type="EMBL" id="JAVRRD010000009">
    <property type="protein sequence ID" value="KAK5055317.1"/>
    <property type="molecule type" value="Genomic_DNA"/>
</dbReference>
<evidence type="ECO:0000313" key="8">
    <source>
        <dbReference type="EMBL" id="KAK5055317.1"/>
    </source>
</evidence>
<evidence type="ECO:0000256" key="5">
    <source>
        <dbReference type="ARBA" id="ARBA00023239"/>
    </source>
</evidence>
<dbReference type="EC" id="4.6.1.17" evidence="3"/>
<dbReference type="AlphaFoldDB" id="A0AAV9NEY8"/>
<comment type="pathway">
    <text evidence="2">Cofactor biosynthesis; molybdopterin biosynthesis.</text>
</comment>
<organism evidence="8 9">
    <name type="scientific">Exophiala bonariae</name>
    <dbReference type="NCBI Taxonomy" id="1690606"/>
    <lineage>
        <taxon>Eukaryota</taxon>
        <taxon>Fungi</taxon>
        <taxon>Dikarya</taxon>
        <taxon>Ascomycota</taxon>
        <taxon>Pezizomycotina</taxon>
        <taxon>Eurotiomycetes</taxon>
        <taxon>Chaetothyriomycetidae</taxon>
        <taxon>Chaetothyriales</taxon>
        <taxon>Herpotrichiellaceae</taxon>
        <taxon>Exophiala</taxon>
    </lineage>
</organism>
<feature type="domain" description="Molybdopterin cofactor biosynthesis C (MoaC)" evidence="7">
    <location>
        <begin position="113"/>
        <end position="268"/>
    </location>
</feature>
<comment type="catalytic activity">
    <reaction evidence="1">
        <text>(8S)-3',8-cyclo-7,8-dihydroguanosine 5'-triphosphate = cyclic pyranopterin phosphate + diphosphate</text>
        <dbReference type="Rhea" id="RHEA:49580"/>
        <dbReference type="ChEBI" id="CHEBI:33019"/>
        <dbReference type="ChEBI" id="CHEBI:59648"/>
        <dbReference type="ChEBI" id="CHEBI:131766"/>
        <dbReference type="EC" id="4.6.1.17"/>
    </reaction>
</comment>
<dbReference type="InterPro" id="IPR036522">
    <property type="entry name" value="MoaC_sf"/>
</dbReference>
<name>A0AAV9NEY8_9EURO</name>
<dbReference type="GeneID" id="89981203"/>
<dbReference type="RefSeq" id="XP_064707748.1">
    <property type="nucleotide sequence ID" value="XM_064856572.1"/>
</dbReference>
<feature type="region of interest" description="Disordered" evidence="6">
    <location>
        <begin position="1"/>
        <end position="50"/>
    </location>
</feature>